<dbReference type="InterPro" id="IPR005123">
    <property type="entry name" value="Oxoglu/Fe-dep_dioxygenase_dom"/>
</dbReference>
<evidence type="ECO:0000256" key="5">
    <source>
        <dbReference type="ARBA" id="ARBA00023004"/>
    </source>
</evidence>
<feature type="domain" description="Fe2OG dioxygenase" evidence="7">
    <location>
        <begin position="211"/>
        <end position="314"/>
    </location>
</feature>
<comment type="cofactor">
    <cofactor evidence="1">
        <name>Fe cation</name>
        <dbReference type="ChEBI" id="CHEBI:24875"/>
    </cofactor>
</comment>
<name>A0A8K0GU76_9ROSA</name>
<dbReference type="Gene3D" id="2.60.120.330">
    <property type="entry name" value="B-lactam Antibiotic, Isopenicillin N Synthase, Chain"/>
    <property type="match status" value="1"/>
</dbReference>
<evidence type="ECO:0000313" key="9">
    <source>
        <dbReference type="Proteomes" id="UP000796880"/>
    </source>
</evidence>
<evidence type="ECO:0000313" key="8">
    <source>
        <dbReference type="EMBL" id="KAF3441477.1"/>
    </source>
</evidence>
<reference evidence="8" key="1">
    <citation type="submission" date="2020-03" db="EMBL/GenBank/DDBJ databases">
        <title>A high-quality chromosome-level genome assembly of a woody plant with both climbing and erect habits, Rhamnella rubrinervis.</title>
        <authorList>
            <person name="Lu Z."/>
            <person name="Yang Y."/>
            <person name="Zhu X."/>
            <person name="Sun Y."/>
        </authorList>
    </citation>
    <scope>NUCLEOTIDE SEQUENCE</scope>
    <source>
        <strain evidence="8">BYM</strain>
        <tissue evidence="8">Leaf</tissue>
    </source>
</reference>
<dbReference type="EMBL" id="VOIH02000007">
    <property type="protein sequence ID" value="KAF3441477.1"/>
    <property type="molecule type" value="Genomic_DNA"/>
</dbReference>
<comment type="caution">
    <text evidence="8">The sequence shown here is derived from an EMBL/GenBank/DDBJ whole genome shotgun (WGS) entry which is preliminary data.</text>
</comment>
<gene>
    <name evidence="8" type="ORF">FNV43_RR15391</name>
</gene>
<proteinExistence type="inferred from homology"/>
<dbReference type="Pfam" id="PF03171">
    <property type="entry name" value="2OG-FeII_Oxy"/>
    <property type="match status" value="1"/>
</dbReference>
<dbReference type="InterPro" id="IPR044861">
    <property type="entry name" value="IPNS-like_FE2OG_OXY"/>
</dbReference>
<keyword evidence="5 6" id="KW-0408">Iron</keyword>
<organism evidence="8 9">
    <name type="scientific">Rhamnella rubrinervis</name>
    <dbReference type="NCBI Taxonomy" id="2594499"/>
    <lineage>
        <taxon>Eukaryota</taxon>
        <taxon>Viridiplantae</taxon>
        <taxon>Streptophyta</taxon>
        <taxon>Embryophyta</taxon>
        <taxon>Tracheophyta</taxon>
        <taxon>Spermatophyta</taxon>
        <taxon>Magnoliopsida</taxon>
        <taxon>eudicotyledons</taxon>
        <taxon>Gunneridae</taxon>
        <taxon>Pentapetalae</taxon>
        <taxon>rosids</taxon>
        <taxon>fabids</taxon>
        <taxon>Rosales</taxon>
        <taxon>Rhamnaceae</taxon>
        <taxon>rhamnoid group</taxon>
        <taxon>Rhamneae</taxon>
        <taxon>Rhamnella</taxon>
    </lineage>
</organism>
<dbReference type="PANTHER" id="PTHR10209:SF546">
    <property type="entry name" value="1-AMINOCYCLOPROPANE-1-CARBOXYLATE OXIDASE HOMOLOG 4-LIKE"/>
    <property type="match status" value="1"/>
</dbReference>
<dbReference type="OrthoDB" id="288590at2759"/>
<dbReference type="Pfam" id="PF14226">
    <property type="entry name" value="DIOX_N"/>
    <property type="match status" value="1"/>
</dbReference>
<dbReference type="Proteomes" id="UP000796880">
    <property type="component" value="Unassembled WGS sequence"/>
</dbReference>
<evidence type="ECO:0000256" key="6">
    <source>
        <dbReference type="RuleBase" id="RU003682"/>
    </source>
</evidence>
<dbReference type="GO" id="GO:0046872">
    <property type="term" value="F:metal ion binding"/>
    <property type="evidence" value="ECO:0007669"/>
    <property type="project" value="UniProtKB-KW"/>
</dbReference>
<keyword evidence="4 6" id="KW-0560">Oxidoreductase</keyword>
<keyword evidence="9" id="KW-1185">Reference proteome</keyword>
<dbReference type="PANTHER" id="PTHR10209">
    <property type="entry name" value="OXIDOREDUCTASE, 2OG-FE II OXYGENASE FAMILY PROTEIN"/>
    <property type="match status" value="1"/>
</dbReference>
<evidence type="ECO:0000256" key="4">
    <source>
        <dbReference type="ARBA" id="ARBA00023002"/>
    </source>
</evidence>
<comment type="similarity">
    <text evidence="2 6">Belongs to the iron/ascorbate-dependent oxidoreductase family.</text>
</comment>
<dbReference type="InterPro" id="IPR027443">
    <property type="entry name" value="IPNS-like_sf"/>
</dbReference>
<evidence type="ECO:0000256" key="1">
    <source>
        <dbReference type="ARBA" id="ARBA00001962"/>
    </source>
</evidence>
<keyword evidence="3 6" id="KW-0479">Metal-binding</keyword>
<protein>
    <recommendedName>
        <fullName evidence="7">Fe2OG dioxygenase domain-containing protein</fullName>
    </recommendedName>
</protein>
<dbReference type="PROSITE" id="PS51471">
    <property type="entry name" value="FE2OG_OXY"/>
    <property type="match status" value="1"/>
</dbReference>
<evidence type="ECO:0000259" key="7">
    <source>
        <dbReference type="PROSITE" id="PS51471"/>
    </source>
</evidence>
<accession>A0A8K0GU76</accession>
<sequence>MAASINNGSSGYDRTAEMKKFDDTKMGVKGLSDAGVTSIPDFFIQPPEILADLKSKATDMIDVPVIDLSLINSPPHRSKLVQQVKEAAKTWGFFQVINHGIPISVIDDTIAAIKDFHSQPYEVKSKYYNREEGRGVMYASNNDLYRTKAAQWIDTLQAWMGPEPPAPEEIPEACRKEVIAWDVYGSKVAENLMELFSEGLGLEAGKFKELTFLEKKALVAHCYPPCPQPDLTVGIASHTDPALLTVLLQNHISGLQVKHDNTWVNIKPLRGALVINIGDLLQIISNGEFNSVQHRVLANSSKEDRISVVMFFNINKWKGDDNHYGPLPELLSPENPPIYRNFTIQEFVENFYGKGIDSKSLIQKIKI</sequence>
<evidence type="ECO:0000256" key="3">
    <source>
        <dbReference type="ARBA" id="ARBA00022723"/>
    </source>
</evidence>
<dbReference type="SUPFAM" id="SSF51197">
    <property type="entry name" value="Clavaminate synthase-like"/>
    <property type="match status" value="1"/>
</dbReference>
<dbReference type="FunFam" id="2.60.120.330:FF:000005">
    <property type="entry name" value="1-aminocyclopropane-1-carboxylate oxidase homolog 1"/>
    <property type="match status" value="1"/>
</dbReference>
<dbReference type="InterPro" id="IPR026992">
    <property type="entry name" value="DIOX_N"/>
</dbReference>
<evidence type="ECO:0000256" key="2">
    <source>
        <dbReference type="ARBA" id="ARBA00008056"/>
    </source>
</evidence>
<dbReference type="AlphaFoldDB" id="A0A8K0GU76"/>
<dbReference type="GO" id="GO:0051213">
    <property type="term" value="F:dioxygenase activity"/>
    <property type="evidence" value="ECO:0007669"/>
    <property type="project" value="UniProtKB-ARBA"/>
</dbReference>